<proteinExistence type="inferred from homology"/>
<dbReference type="InterPro" id="IPR001248">
    <property type="entry name" value="Pur-cyt_permease"/>
</dbReference>
<feature type="transmembrane region" description="Helical" evidence="6">
    <location>
        <begin position="31"/>
        <end position="56"/>
    </location>
</feature>
<dbReference type="EMBL" id="JBHTIS010000970">
    <property type="protein sequence ID" value="MFD1047196.1"/>
    <property type="molecule type" value="Genomic_DNA"/>
</dbReference>
<gene>
    <name evidence="7" type="ORF">ACFQ1S_17400</name>
</gene>
<dbReference type="InterPro" id="IPR030191">
    <property type="entry name" value="CodB"/>
</dbReference>
<evidence type="ECO:0000256" key="5">
    <source>
        <dbReference type="ARBA" id="ARBA00023136"/>
    </source>
</evidence>
<comment type="subcellular location">
    <subcellularLocation>
        <location evidence="1">Membrane</location>
        <topology evidence="1">Multi-pass membrane protein</topology>
    </subcellularLocation>
</comment>
<evidence type="ECO:0000313" key="8">
    <source>
        <dbReference type="Proteomes" id="UP001597045"/>
    </source>
</evidence>
<evidence type="ECO:0000256" key="3">
    <source>
        <dbReference type="ARBA" id="ARBA00022692"/>
    </source>
</evidence>
<feature type="transmembrane region" description="Helical" evidence="6">
    <location>
        <begin position="106"/>
        <end position="124"/>
    </location>
</feature>
<feature type="transmembrane region" description="Helical" evidence="6">
    <location>
        <begin position="205"/>
        <end position="224"/>
    </location>
</feature>
<comment type="similarity">
    <text evidence="2">Belongs to the purine-cytosine permease (2.A.39) family.</text>
</comment>
<evidence type="ECO:0000313" key="7">
    <source>
        <dbReference type="EMBL" id="MFD1047196.1"/>
    </source>
</evidence>
<sequence>MDGRQVDGGGPTVTPQGDDYALQRVPAEARYGWWSVALNIFGQLSDIITFITGVALGAGLSFWGAFWALTLGSVVLELVAVFVGIAGVREGLSISVLARWTGFGRYGSALMGLIISVSLIGWFGIQNGVFAEGMTALVPNVDPWVWSLATGLLMTLLVMYGFRAMRWVAFIAVPAFQVVIAYSVITQFAQHDLGSVFSSSPMGEPITIAAGATIVAGSYMAGAVITPDIARFNRGPKDVVKQSIVSITLGQYVMGLIGVLLAYAIKGEDAVSILVTTAGVVGVVTLIAAVVKINDWNLYSSSLGIVNAIATLTGVRVNRTWATLGIGILGTALSAVGILDSFTDFLTVLGVSLPPIAGIVVAEYYLVRRWRGQLDESRVRGELPATEPELVPATLVIWAAAAVFGWWSDQAGIGVGSLNSLLLAGLLYFGLGKLGWVRETREVPVHTSTGEEDPACESAST</sequence>
<accession>A0ABW3M9D3</accession>
<dbReference type="Proteomes" id="UP001597045">
    <property type="component" value="Unassembled WGS sequence"/>
</dbReference>
<evidence type="ECO:0000256" key="1">
    <source>
        <dbReference type="ARBA" id="ARBA00004141"/>
    </source>
</evidence>
<name>A0ABW3M9D3_9PSEU</name>
<feature type="transmembrane region" description="Helical" evidence="6">
    <location>
        <begin position="321"/>
        <end position="339"/>
    </location>
</feature>
<comment type="caution">
    <text evidence="7">The sequence shown here is derived from an EMBL/GenBank/DDBJ whole genome shotgun (WGS) entry which is preliminary data.</text>
</comment>
<keyword evidence="4 6" id="KW-1133">Transmembrane helix</keyword>
<dbReference type="PANTHER" id="PTHR30569">
    <property type="entry name" value="CYTOSINE TRANSPORTER CODB"/>
    <property type="match status" value="1"/>
</dbReference>
<dbReference type="CDD" id="cd11484">
    <property type="entry name" value="SLC-NCS1sbd_CobB-like"/>
    <property type="match status" value="1"/>
</dbReference>
<feature type="transmembrane region" description="Helical" evidence="6">
    <location>
        <begin position="388"/>
        <end position="407"/>
    </location>
</feature>
<dbReference type="Pfam" id="PF02133">
    <property type="entry name" value="Transp_cyt_pur"/>
    <property type="match status" value="1"/>
</dbReference>
<feature type="transmembrane region" description="Helical" evidence="6">
    <location>
        <begin position="62"/>
        <end position="85"/>
    </location>
</feature>
<evidence type="ECO:0000256" key="6">
    <source>
        <dbReference type="SAM" id="Phobius"/>
    </source>
</evidence>
<keyword evidence="8" id="KW-1185">Reference proteome</keyword>
<feature type="transmembrane region" description="Helical" evidence="6">
    <location>
        <begin position="244"/>
        <end position="265"/>
    </location>
</feature>
<evidence type="ECO:0000256" key="2">
    <source>
        <dbReference type="ARBA" id="ARBA00008974"/>
    </source>
</evidence>
<feature type="transmembrane region" description="Helical" evidence="6">
    <location>
        <begin position="144"/>
        <end position="162"/>
    </location>
</feature>
<dbReference type="Gene3D" id="1.10.4160.10">
    <property type="entry name" value="Hydantoin permease"/>
    <property type="match status" value="1"/>
</dbReference>
<protein>
    <submittedName>
        <fullName evidence="7">Purine-cytosine permease family protein</fullName>
    </submittedName>
</protein>
<dbReference type="PANTHER" id="PTHR30569:SF0">
    <property type="entry name" value="CYTOSINE PERMEASE"/>
    <property type="match status" value="1"/>
</dbReference>
<evidence type="ECO:0000256" key="4">
    <source>
        <dbReference type="ARBA" id="ARBA00022989"/>
    </source>
</evidence>
<feature type="transmembrane region" description="Helical" evidence="6">
    <location>
        <begin position="167"/>
        <end position="185"/>
    </location>
</feature>
<keyword evidence="3 6" id="KW-0812">Transmembrane</keyword>
<feature type="transmembrane region" description="Helical" evidence="6">
    <location>
        <begin position="345"/>
        <end position="367"/>
    </location>
</feature>
<organism evidence="7 8">
    <name type="scientific">Kibdelosporangium lantanae</name>
    <dbReference type="NCBI Taxonomy" id="1497396"/>
    <lineage>
        <taxon>Bacteria</taxon>
        <taxon>Bacillati</taxon>
        <taxon>Actinomycetota</taxon>
        <taxon>Actinomycetes</taxon>
        <taxon>Pseudonocardiales</taxon>
        <taxon>Pseudonocardiaceae</taxon>
        <taxon>Kibdelosporangium</taxon>
    </lineage>
</organism>
<keyword evidence="5 6" id="KW-0472">Membrane</keyword>
<feature type="transmembrane region" description="Helical" evidence="6">
    <location>
        <begin position="413"/>
        <end position="431"/>
    </location>
</feature>
<feature type="transmembrane region" description="Helical" evidence="6">
    <location>
        <begin position="271"/>
        <end position="291"/>
    </location>
</feature>
<reference evidence="8" key="1">
    <citation type="journal article" date="2019" name="Int. J. Syst. Evol. Microbiol.">
        <title>The Global Catalogue of Microorganisms (GCM) 10K type strain sequencing project: providing services to taxonomists for standard genome sequencing and annotation.</title>
        <authorList>
            <consortium name="The Broad Institute Genomics Platform"/>
            <consortium name="The Broad Institute Genome Sequencing Center for Infectious Disease"/>
            <person name="Wu L."/>
            <person name="Ma J."/>
        </authorList>
    </citation>
    <scope>NUCLEOTIDE SEQUENCE [LARGE SCALE GENOMIC DNA]</scope>
    <source>
        <strain evidence="8">JCM 31486</strain>
    </source>
</reference>